<reference evidence="1 2" key="1">
    <citation type="submission" date="2017-06" db="EMBL/GenBank/DDBJ databases">
        <title>Comparative genomic analysis of Ambrosia Fusariam Clade fungi.</title>
        <authorList>
            <person name="Stajich J.E."/>
            <person name="Carrillo J."/>
            <person name="Kijimoto T."/>
            <person name="Eskalen A."/>
            <person name="O'Donnell K."/>
            <person name="Kasson M."/>
        </authorList>
    </citation>
    <scope>NUCLEOTIDE SEQUENCE [LARGE SCALE GENOMIC DNA]</scope>
    <source>
        <strain evidence="1 2">UCR1854</strain>
    </source>
</reference>
<name>A0A430L7U6_9HYPO</name>
<dbReference type="EMBL" id="MIKF01000348">
    <property type="protein sequence ID" value="RTE71817.1"/>
    <property type="molecule type" value="Genomic_DNA"/>
</dbReference>
<dbReference type="Proteomes" id="UP000287124">
    <property type="component" value="Unassembled WGS sequence"/>
</dbReference>
<gene>
    <name evidence="1" type="ORF">BHE90_013773</name>
</gene>
<evidence type="ECO:0000313" key="2">
    <source>
        <dbReference type="Proteomes" id="UP000287124"/>
    </source>
</evidence>
<proteinExistence type="predicted"/>
<dbReference type="AlphaFoldDB" id="A0A430L7U6"/>
<organism evidence="1 2">
    <name type="scientific">Fusarium euwallaceae</name>
    <dbReference type="NCBI Taxonomy" id="1147111"/>
    <lineage>
        <taxon>Eukaryota</taxon>
        <taxon>Fungi</taxon>
        <taxon>Dikarya</taxon>
        <taxon>Ascomycota</taxon>
        <taxon>Pezizomycotina</taxon>
        <taxon>Sordariomycetes</taxon>
        <taxon>Hypocreomycetidae</taxon>
        <taxon>Hypocreales</taxon>
        <taxon>Nectriaceae</taxon>
        <taxon>Fusarium</taxon>
        <taxon>Fusarium solani species complex</taxon>
    </lineage>
</organism>
<comment type="caution">
    <text evidence="1">The sequence shown here is derived from an EMBL/GenBank/DDBJ whole genome shotgun (WGS) entry which is preliminary data.</text>
</comment>
<protein>
    <submittedName>
        <fullName evidence="1">Uncharacterized protein</fullName>
    </submittedName>
</protein>
<sequence>MREYLPRFTLCPLRPGSCHEKFGAHTGYAIFRRTQDDTRFAAVIYLDYLQVSVIGAFLSIPIVTTATTTIQCCSIVLELAWNFVSRTLDCAQFSSLLHRYRNAVFPNTVHSFSSPSRICKYIAFALCICNPCTAYEAQQNTSSLCTSFVASPKRIDLRPASAV</sequence>
<keyword evidence="2" id="KW-1185">Reference proteome</keyword>
<accession>A0A430L7U6</accession>
<evidence type="ECO:0000313" key="1">
    <source>
        <dbReference type="EMBL" id="RTE71817.1"/>
    </source>
</evidence>